<proteinExistence type="predicted"/>
<accession>A0A2P2R4S0</accession>
<reference evidence="1" key="1">
    <citation type="submission" date="2018-02" db="EMBL/GenBank/DDBJ databases">
        <title>Rhizophora mucronata_Transcriptome.</title>
        <authorList>
            <person name="Meera S.P."/>
            <person name="Sreeshan A."/>
            <person name="Augustine A."/>
        </authorList>
    </citation>
    <scope>NUCLEOTIDE SEQUENCE</scope>
    <source>
        <tissue evidence="1">Leaf</tissue>
    </source>
</reference>
<sequence>MKVELDLILGGQQQ</sequence>
<dbReference type="EMBL" id="GGEC01093721">
    <property type="protein sequence ID" value="MBX74205.1"/>
    <property type="molecule type" value="Transcribed_RNA"/>
</dbReference>
<protein>
    <submittedName>
        <fullName evidence="1">Uncharacterized protein</fullName>
    </submittedName>
</protein>
<name>A0A2P2R4S0_RHIMU</name>
<organism evidence="1">
    <name type="scientific">Rhizophora mucronata</name>
    <name type="common">Asiatic mangrove</name>
    <dbReference type="NCBI Taxonomy" id="61149"/>
    <lineage>
        <taxon>Eukaryota</taxon>
        <taxon>Viridiplantae</taxon>
        <taxon>Streptophyta</taxon>
        <taxon>Embryophyta</taxon>
        <taxon>Tracheophyta</taxon>
        <taxon>Spermatophyta</taxon>
        <taxon>Magnoliopsida</taxon>
        <taxon>eudicotyledons</taxon>
        <taxon>Gunneridae</taxon>
        <taxon>Pentapetalae</taxon>
        <taxon>rosids</taxon>
        <taxon>fabids</taxon>
        <taxon>Malpighiales</taxon>
        <taxon>Rhizophoraceae</taxon>
        <taxon>Rhizophora</taxon>
    </lineage>
</organism>
<evidence type="ECO:0000313" key="1">
    <source>
        <dbReference type="EMBL" id="MBX74205.1"/>
    </source>
</evidence>